<evidence type="ECO:0000313" key="6">
    <source>
        <dbReference type="Proteomes" id="UP001153737"/>
    </source>
</evidence>
<dbReference type="Pfam" id="PF00135">
    <property type="entry name" value="COesterase"/>
    <property type="match status" value="1"/>
</dbReference>
<dbReference type="Proteomes" id="UP001153737">
    <property type="component" value="Chromosome 3"/>
</dbReference>
<keyword evidence="3" id="KW-0812">Transmembrane</keyword>
<feature type="transmembrane region" description="Helical" evidence="3">
    <location>
        <begin position="221"/>
        <end position="241"/>
    </location>
</feature>
<gene>
    <name evidence="5" type="ORF">PHAECO_LOCUS7121</name>
</gene>
<proteinExistence type="predicted"/>
<organism evidence="5 6">
    <name type="scientific">Phaedon cochleariae</name>
    <name type="common">Mustard beetle</name>
    <dbReference type="NCBI Taxonomy" id="80249"/>
    <lineage>
        <taxon>Eukaryota</taxon>
        <taxon>Metazoa</taxon>
        <taxon>Ecdysozoa</taxon>
        <taxon>Arthropoda</taxon>
        <taxon>Hexapoda</taxon>
        <taxon>Insecta</taxon>
        <taxon>Pterygota</taxon>
        <taxon>Neoptera</taxon>
        <taxon>Endopterygota</taxon>
        <taxon>Coleoptera</taxon>
        <taxon>Polyphaga</taxon>
        <taxon>Cucujiformia</taxon>
        <taxon>Chrysomeloidea</taxon>
        <taxon>Chrysomelidae</taxon>
        <taxon>Chrysomelinae</taxon>
        <taxon>Chrysomelini</taxon>
        <taxon>Phaedon</taxon>
    </lineage>
</organism>
<accession>A0A9N9SF59</accession>
<dbReference type="SUPFAM" id="SSF53474">
    <property type="entry name" value="alpha/beta-Hydrolases"/>
    <property type="match status" value="1"/>
</dbReference>
<keyword evidence="6" id="KW-1185">Reference proteome</keyword>
<evidence type="ECO:0000259" key="4">
    <source>
        <dbReference type="Pfam" id="PF00135"/>
    </source>
</evidence>
<protein>
    <recommendedName>
        <fullName evidence="4">Carboxylesterase type B domain-containing protein</fullName>
    </recommendedName>
</protein>
<feature type="compositionally biased region" description="Basic and acidic residues" evidence="2">
    <location>
        <begin position="122"/>
        <end position="136"/>
    </location>
</feature>
<reference evidence="5" key="2">
    <citation type="submission" date="2022-10" db="EMBL/GenBank/DDBJ databases">
        <authorList>
            <consortium name="ENA_rothamsted_submissions"/>
            <consortium name="culmorum"/>
            <person name="King R."/>
        </authorList>
    </citation>
    <scope>NUCLEOTIDE SEQUENCE</scope>
</reference>
<feature type="region of interest" description="Disordered" evidence="2">
    <location>
        <begin position="166"/>
        <end position="191"/>
    </location>
</feature>
<evidence type="ECO:0000256" key="3">
    <source>
        <dbReference type="SAM" id="Phobius"/>
    </source>
</evidence>
<feature type="compositionally biased region" description="Basic and acidic residues" evidence="2">
    <location>
        <begin position="175"/>
        <end position="191"/>
    </location>
</feature>
<evidence type="ECO:0000256" key="2">
    <source>
        <dbReference type="SAM" id="MobiDB-lite"/>
    </source>
</evidence>
<dbReference type="InterPro" id="IPR002018">
    <property type="entry name" value="CarbesteraseB"/>
</dbReference>
<dbReference type="OrthoDB" id="408631at2759"/>
<feature type="compositionally biased region" description="Polar residues" evidence="2">
    <location>
        <begin position="98"/>
        <end position="112"/>
    </location>
</feature>
<sequence>MSDKTDISEQKSEDKKDIELEEREKMLNAENKAHNKEVMEEKTEEKKVPTELKEGMEVKPKKIPIGGIQMPGFFTRSKSKERCKEDDSVEVEGVELIQKSTENNDNSNSQTKIKLPNPFRKSKVEEDGDKTTEQKEKKKLLNTIRLPLVSVFPKKKKDDNLENQAQAGLASMETLDDKSTDEKSNDEKNMKNVALDDKVDIENQDRTKDLPLTLKLKDYKVVIGIAILFIITIIIIIIMALPGKNSEKSRPLRDGKFIATHTGCGQVEGTMEEGAYAFRGIPYARPPIGDLRFRYAQQLDSLQYCWNGTLPTHNSTPPCLQILSNGTLLGQEDCLTLDVITPSVSYDNPLPVVVLLGADSFMGGSPGKMVASPKVSRLKEVVFVRPNFRLGALGFLALQALSESDYPKTSGNYGLSDVLAALKWVQLNIEHFGGDKKAVTIFGHRAGATLVTALASMRDAKKYFARAWASSGGAVFPKKTVAEAEAENQSYMESVQCEDAGCLRGLEAEKLVTSVEDTWRKAQPDLPMEDEKPEEGHQWLVLDGRILREYPDEVWSKEEGLPVPLVLGTTAQSGATEKLLMKHTQWTDALVKEHISRSVLSTKNLSETASKMYSSTYKGLSSLISDIRTVCPLFSLSNQMPKVPFYVVTQPRSGLGYADVDSDVEVILGGYKPAVAEESRYFSSLQKLFYDYVNRGVIDQEMTGQKVLLVGPEVLPNSTYSHCTFWILKNIVPLYAALD</sequence>
<keyword evidence="1" id="KW-0325">Glycoprotein</keyword>
<dbReference type="PANTHER" id="PTHR11559">
    <property type="entry name" value="CARBOXYLESTERASE"/>
    <property type="match status" value="1"/>
</dbReference>
<feature type="region of interest" description="Disordered" evidence="2">
    <location>
        <begin position="1"/>
        <end position="20"/>
    </location>
</feature>
<feature type="domain" description="Carboxylesterase type B" evidence="4">
    <location>
        <begin position="261"/>
        <end position="646"/>
    </location>
</feature>
<feature type="compositionally biased region" description="Basic and acidic residues" evidence="2">
    <location>
        <begin position="25"/>
        <end position="60"/>
    </location>
</feature>
<dbReference type="AlphaFoldDB" id="A0A9N9SF59"/>
<dbReference type="Gene3D" id="3.40.50.1820">
    <property type="entry name" value="alpha/beta hydrolase"/>
    <property type="match status" value="1"/>
</dbReference>
<dbReference type="InterPro" id="IPR050309">
    <property type="entry name" value="Type-B_Carboxylest/Lipase"/>
</dbReference>
<keyword evidence="3" id="KW-1133">Transmembrane helix</keyword>
<keyword evidence="3" id="KW-0472">Membrane</keyword>
<dbReference type="EMBL" id="OU896709">
    <property type="protein sequence ID" value="CAG9819665.1"/>
    <property type="molecule type" value="Genomic_DNA"/>
</dbReference>
<feature type="region of interest" description="Disordered" evidence="2">
    <location>
        <begin position="25"/>
        <end position="137"/>
    </location>
</feature>
<evidence type="ECO:0000313" key="5">
    <source>
        <dbReference type="EMBL" id="CAG9819665.1"/>
    </source>
</evidence>
<name>A0A9N9SF59_PHACE</name>
<reference evidence="5" key="1">
    <citation type="submission" date="2022-01" db="EMBL/GenBank/DDBJ databases">
        <authorList>
            <person name="King R."/>
        </authorList>
    </citation>
    <scope>NUCLEOTIDE SEQUENCE</scope>
</reference>
<dbReference type="PROSITE" id="PS00941">
    <property type="entry name" value="CARBOXYLESTERASE_B_2"/>
    <property type="match status" value="1"/>
</dbReference>
<evidence type="ECO:0000256" key="1">
    <source>
        <dbReference type="ARBA" id="ARBA00023180"/>
    </source>
</evidence>
<dbReference type="InterPro" id="IPR029058">
    <property type="entry name" value="AB_hydrolase_fold"/>
</dbReference>
<dbReference type="InterPro" id="IPR019819">
    <property type="entry name" value="Carboxylesterase_B_CS"/>
</dbReference>